<name>A0A929KXX7_9SPHI</name>
<dbReference type="Proteomes" id="UP000622475">
    <property type="component" value="Unassembled WGS sequence"/>
</dbReference>
<dbReference type="Pfam" id="PF16328">
    <property type="entry name" value="DUF4961"/>
    <property type="match status" value="1"/>
</dbReference>
<accession>A0A929KXX7</accession>
<dbReference type="RefSeq" id="WP_194112944.1">
    <property type="nucleotide sequence ID" value="NZ_JADFFL010000007.1"/>
</dbReference>
<proteinExistence type="predicted"/>
<sequence>MRTRLHIKGKYLWRCCTLILLGVVLAFCHTKISSLTMPPSATVGEIVPIKLTLDVKPGFGDFNPHVSNFIMAVLMPKGWKGRQNMTATYGGGKGEGNMVFMPAGTICPNSNGLTWEVALREKFGLAGNLIDDLEWVVMQTDVGIKYISNEEITANIDVKLKVAADDNPTMVKLSFVVANSSDGLTENPSTTDAGYGVTAQYYNQFTTSCFSVTGGSGDMVDFCNPQLTTIDPPKSLDNDIVTIAYNDNLTNTALKGSQVVYLCATGTTSDGKTITVCEQTDKTRMVQSPAGSGFYKLTFWPKKFFSAADGQTIASMTYFVTNADGSIKVGYGNSAAPFTFRFRCP</sequence>
<comment type="caution">
    <text evidence="1">The sequence shown here is derived from an EMBL/GenBank/DDBJ whole genome shotgun (WGS) entry which is preliminary data.</text>
</comment>
<dbReference type="EMBL" id="JADFFL010000007">
    <property type="protein sequence ID" value="MBE9663699.1"/>
    <property type="molecule type" value="Genomic_DNA"/>
</dbReference>
<evidence type="ECO:0000313" key="1">
    <source>
        <dbReference type="EMBL" id="MBE9663699.1"/>
    </source>
</evidence>
<gene>
    <name evidence="1" type="ORF">IRJ16_17565</name>
</gene>
<dbReference type="AlphaFoldDB" id="A0A929KXX7"/>
<keyword evidence="2" id="KW-1185">Reference proteome</keyword>
<dbReference type="InterPro" id="IPR032522">
    <property type="entry name" value="DUF4961"/>
</dbReference>
<protein>
    <submittedName>
        <fullName evidence="1">DUF4961 domain-containing protein</fullName>
    </submittedName>
</protein>
<reference evidence="1" key="1">
    <citation type="submission" date="2020-10" db="EMBL/GenBank/DDBJ databases">
        <title>Mucilaginibacter mali sp. nov., isolated from rhizosphere soil of apple orchard.</title>
        <authorList>
            <person name="Lee J.-S."/>
            <person name="Kim H.S."/>
            <person name="Kim J.-S."/>
        </authorList>
    </citation>
    <scope>NUCLEOTIDE SEQUENCE</scope>
    <source>
        <strain evidence="1">KCTC 22746</strain>
    </source>
</reference>
<evidence type="ECO:0000313" key="2">
    <source>
        <dbReference type="Proteomes" id="UP000622475"/>
    </source>
</evidence>
<organism evidence="1 2">
    <name type="scientific">Mucilaginibacter myungsuensis</name>
    <dbReference type="NCBI Taxonomy" id="649104"/>
    <lineage>
        <taxon>Bacteria</taxon>
        <taxon>Pseudomonadati</taxon>
        <taxon>Bacteroidota</taxon>
        <taxon>Sphingobacteriia</taxon>
        <taxon>Sphingobacteriales</taxon>
        <taxon>Sphingobacteriaceae</taxon>
        <taxon>Mucilaginibacter</taxon>
    </lineage>
</organism>